<dbReference type="InterPro" id="IPR043502">
    <property type="entry name" value="DNA/RNA_pol_sf"/>
</dbReference>
<dbReference type="OrthoDB" id="410104at2759"/>
<dbReference type="GO" id="GO:0004519">
    <property type="term" value="F:endonuclease activity"/>
    <property type="evidence" value="ECO:0007669"/>
    <property type="project" value="UniProtKB-KW"/>
</dbReference>
<feature type="domain" description="Reverse transcriptase" evidence="1">
    <location>
        <begin position="166"/>
        <end position="297"/>
    </location>
</feature>
<dbReference type="SUPFAM" id="SSF56672">
    <property type="entry name" value="DNA/RNA polymerases"/>
    <property type="match status" value="1"/>
</dbReference>
<dbReference type="PANTHER" id="PTHR47027">
    <property type="entry name" value="REVERSE TRANSCRIPTASE DOMAIN-CONTAINING PROTEIN"/>
    <property type="match status" value="1"/>
</dbReference>
<keyword evidence="2" id="KW-0540">Nuclease</keyword>
<evidence type="ECO:0000259" key="1">
    <source>
        <dbReference type="Pfam" id="PF00078"/>
    </source>
</evidence>
<name>A0A4C1WRU0_EUMVA</name>
<evidence type="ECO:0000313" key="2">
    <source>
        <dbReference type="EMBL" id="GBP53971.1"/>
    </source>
</evidence>
<dbReference type="GO" id="GO:0071897">
    <property type="term" value="P:DNA biosynthetic process"/>
    <property type="evidence" value="ECO:0007669"/>
    <property type="project" value="UniProtKB-ARBA"/>
</dbReference>
<dbReference type="Proteomes" id="UP000299102">
    <property type="component" value="Unassembled WGS sequence"/>
</dbReference>
<protein>
    <submittedName>
        <fullName evidence="2">Retrovirus-related Pol polyprotein from type-2 retrotransposable element R2DM Endonuclease</fullName>
    </submittedName>
</protein>
<reference evidence="2 3" key="1">
    <citation type="journal article" date="2019" name="Commun. Biol.">
        <title>The bagworm genome reveals a unique fibroin gene that provides high tensile strength.</title>
        <authorList>
            <person name="Kono N."/>
            <person name="Nakamura H."/>
            <person name="Ohtoshi R."/>
            <person name="Tomita M."/>
            <person name="Numata K."/>
            <person name="Arakawa K."/>
        </authorList>
    </citation>
    <scope>NUCLEOTIDE SEQUENCE [LARGE SCALE GENOMIC DNA]</scope>
</reference>
<accession>A0A4C1WRU0</accession>
<dbReference type="Pfam" id="PF00078">
    <property type="entry name" value="RVT_1"/>
    <property type="match status" value="1"/>
</dbReference>
<keyword evidence="3" id="KW-1185">Reference proteome</keyword>
<dbReference type="EMBL" id="BGZK01000637">
    <property type="protein sequence ID" value="GBP53971.1"/>
    <property type="molecule type" value="Genomic_DNA"/>
</dbReference>
<comment type="caution">
    <text evidence="2">The sequence shown here is derived from an EMBL/GenBank/DDBJ whole genome shotgun (WGS) entry which is preliminary data.</text>
</comment>
<sequence>MFLARMAARAARAGSAPNTPIHQTALTVNEGVPANAATTPPLVPGNKLLLITIRRRLDLVQIGTVTSSGIKIVNDAKSRMERRYWNKAKLRTEPRPRRRTTFAVAVVKRTFSGDARHSPSAHGERAHFGCANVFRRVIPAELLREHRCRSPPAPPPPPCRIKANDVLSPITSTLDENQPKEQAGFRSKYSTVDHIHVLRQILQKYNEYNKKYYLGFVDYNKAFDSLEHDYIWEALRSQGVQEKYIRILMNIYSKSTAPIRLKTTGEEFPIEKGVRQGDPVSPKLFSAALEMIFRNLDWNKNGLNINGENLNH</sequence>
<gene>
    <name evidence="2" type="primary">pol</name>
    <name evidence="2" type="ORF">EVAR_36854_1</name>
</gene>
<organism evidence="2 3">
    <name type="scientific">Eumeta variegata</name>
    <name type="common">Bagworm moth</name>
    <name type="synonym">Eumeta japonica</name>
    <dbReference type="NCBI Taxonomy" id="151549"/>
    <lineage>
        <taxon>Eukaryota</taxon>
        <taxon>Metazoa</taxon>
        <taxon>Ecdysozoa</taxon>
        <taxon>Arthropoda</taxon>
        <taxon>Hexapoda</taxon>
        <taxon>Insecta</taxon>
        <taxon>Pterygota</taxon>
        <taxon>Neoptera</taxon>
        <taxon>Endopterygota</taxon>
        <taxon>Lepidoptera</taxon>
        <taxon>Glossata</taxon>
        <taxon>Ditrysia</taxon>
        <taxon>Tineoidea</taxon>
        <taxon>Psychidae</taxon>
        <taxon>Oiketicinae</taxon>
        <taxon>Eumeta</taxon>
    </lineage>
</organism>
<dbReference type="AlphaFoldDB" id="A0A4C1WRU0"/>
<proteinExistence type="predicted"/>
<evidence type="ECO:0000313" key="3">
    <source>
        <dbReference type="Proteomes" id="UP000299102"/>
    </source>
</evidence>
<keyword evidence="2" id="KW-0378">Hydrolase</keyword>
<dbReference type="PANTHER" id="PTHR47027:SF8">
    <property type="entry name" value="RIBONUCLEASE H"/>
    <property type="match status" value="1"/>
</dbReference>
<dbReference type="InterPro" id="IPR000477">
    <property type="entry name" value="RT_dom"/>
</dbReference>
<keyword evidence="2" id="KW-0255">Endonuclease</keyword>
<dbReference type="STRING" id="151549.A0A4C1WRU0"/>